<dbReference type="GO" id="GO:0003677">
    <property type="term" value="F:DNA binding"/>
    <property type="evidence" value="ECO:0007669"/>
    <property type="project" value="InterPro"/>
</dbReference>
<feature type="domain" description="RNA polymerase sigma factor 70 region 4 type 2" evidence="6">
    <location>
        <begin position="120"/>
        <end position="172"/>
    </location>
</feature>
<dbReference type="InterPro" id="IPR039425">
    <property type="entry name" value="RNA_pol_sigma-70-like"/>
</dbReference>
<evidence type="ECO:0000256" key="2">
    <source>
        <dbReference type="ARBA" id="ARBA00023015"/>
    </source>
</evidence>
<dbReference type="Proteomes" id="UP000243525">
    <property type="component" value="Unassembled WGS sequence"/>
</dbReference>
<dbReference type="Gene3D" id="1.10.10.10">
    <property type="entry name" value="Winged helix-like DNA-binding domain superfamily/Winged helix DNA-binding domain"/>
    <property type="match status" value="1"/>
</dbReference>
<dbReference type="GO" id="GO:0006352">
    <property type="term" value="P:DNA-templated transcription initiation"/>
    <property type="evidence" value="ECO:0007669"/>
    <property type="project" value="InterPro"/>
</dbReference>
<proteinExistence type="inferred from homology"/>
<dbReference type="InterPro" id="IPR013249">
    <property type="entry name" value="RNA_pol_sigma70_r4_t2"/>
</dbReference>
<dbReference type="EMBL" id="QAAD01000005">
    <property type="protein sequence ID" value="PTN09374.1"/>
    <property type="molecule type" value="Genomic_DNA"/>
</dbReference>
<evidence type="ECO:0000256" key="1">
    <source>
        <dbReference type="ARBA" id="ARBA00010641"/>
    </source>
</evidence>
<dbReference type="NCBIfam" id="TIGR02937">
    <property type="entry name" value="sigma70-ECF"/>
    <property type="match status" value="1"/>
</dbReference>
<sequence length="185" mass="21766">METQYKNIHQSIIDQCKAGNREAQFELYKLYYKSMYNTSLRIVGNCGDAEDVMQESFLSVFNKLDSYEGKVSFGAWFKKIVVNRSLDYLKKRKVVFEEIDERVMDEEANPQMEIRQIDLNKLKQAIMKLPEGYRVVLSLYLLEGYDHDEIAEILHVSNVSSRTQLSRAKRKLRDLLVKDELFSFN</sequence>
<dbReference type="CDD" id="cd06171">
    <property type="entry name" value="Sigma70_r4"/>
    <property type="match status" value="1"/>
</dbReference>
<dbReference type="InterPro" id="IPR013325">
    <property type="entry name" value="RNA_pol_sigma_r2"/>
</dbReference>
<dbReference type="Pfam" id="PF04542">
    <property type="entry name" value="Sigma70_r2"/>
    <property type="match status" value="1"/>
</dbReference>
<keyword evidence="3" id="KW-0731">Sigma factor</keyword>
<evidence type="ECO:0000256" key="3">
    <source>
        <dbReference type="ARBA" id="ARBA00023082"/>
    </source>
</evidence>
<dbReference type="Pfam" id="PF08281">
    <property type="entry name" value="Sigma70_r4_2"/>
    <property type="match status" value="1"/>
</dbReference>
<organism evidence="7 8">
    <name type="scientific">Mangrovibacterium marinum</name>
    <dbReference type="NCBI Taxonomy" id="1639118"/>
    <lineage>
        <taxon>Bacteria</taxon>
        <taxon>Pseudomonadati</taxon>
        <taxon>Bacteroidota</taxon>
        <taxon>Bacteroidia</taxon>
        <taxon>Marinilabiliales</taxon>
        <taxon>Prolixibacteraceae</taxon>
        <taxon>Mangrovibacterium</taxon>
    </lineage>
</organism>
<evidence type="ECO:0000256" key="4">
    <source>
        <dbReference type="ARBA" id="ARBA00023163"/>
    </source>
</evidence>
<dbReference type="InterPro" id="IPR007627">
    <property type="entry name" value="RNA_pol_sigma70_r2"/>
</dbReference>
<dbReference type="Gene3D" id="1.10.1740.10">
    <property type="match status" value="1"/>
</dbReference>
<keyword evidence="8" id="KW-1185">Reference proteome</keyword>
<dbReference type="SUPFAM" id="SSF88946">
    <property type="entry name" value="Sigma2 domain of RNA polymerase sigma factors"/>
    <property type="match status" value="1"/>
</dbReference>
<evidence type="ECO:0000259" key="5">
    <source>
        <dbReference type="Pfam" id="PF04542"/>
    </source>
</evidence>
<comment type="caution">
    <text evidence="7">The sequence shown here is derived from an EMBL/GenBank/DDBJ whole genome shotgun (WGS) entry which is preliminary data.</text>
</comment>
<dbReference type="InterPro" id="IPR036388">
    <property type="entry name" value="WH-like_DNA-bd_sf"/>
</dbReference>
<dbReference type="SUPFAM" id="SSF88659">
    <property type="entry name" value="Sigma3 and sigma4 domains of RNA polymerase sigma factors"/>
    <property type="match status" value="1"/>
</dbReference>
<accession>A0A2T5C3N7</accession>
<dbReference type="AlphaFoldDB" id="A0A2T5C3N7"/>
<dbReference type="InterPro" id="IPR014284">
    <property type="entry name" value="RNA_pol_sigma-70_dom"/>
</dbReference>
<evidence type="ECO:0000313" key="7">
    <source>
        <dbReference type="EMBL" id="PTN09374.1"/>
    </source>
</evidence>
<dbReference type="GO" id="GO:0016987">
    <property type="term" value="F:sigma factor activity"/>
    <property type="evidence" value="ECO:0007669"/>
    <property type="project" value="UniProtKB-KW"/>
</dbReference>
<feature type="domain" description="RNA polymerase sigma-70 region 2" evidence="5">
    <location>
        <begin position="27"/>
        <end position="93"/>
    </location>
</feature>
<gene>
    <name evidence="7" type="ORF">C8N47_105215</name>
</gene>
<dbReference type="RefSeq" id="WP_107821780.1">
    <property type="nucleotide sequence ID" value="NZ_OY782574.1"/>
</dbReference>
<comment type="similarity">
    <text evidence="1">Belongs to the sigma-70 factor family. ECF subfamily.</text>
</comment>
<evidence type="ECO:0000313" key="8">
    <source>
        <dbReference type="Proteomes" id="UP000243525"/>
    </source>
</evidence>
<protein>
    <submittedName>
        <fullName evidence="7">RNA polymerase sigma-70 factor (ECF subfamily)</fullName>
    </submittedName>
</protein>
<dbReference type="InterPro" id="IPR013324">
    <property type="entry name" value="RNA_pol_sigma_r3/r4-like"/>
</dbReference>
<keyword evidence="4" id="KW-0804">Transcription</keyword>
<dbReference type="PANTHER" id="PTHR43133">
    <property type="entry name" value="RNA POLYMERASE ECF-TYPE SIGMA FACTO"/>
    <property type="match status" value="1"/>
</dbReference>
<name>A0A2T5C3N7_9BACT</name>
<reference evidence="7 8" key="1">
    <citation type="submission" date="2018-04" db="EMBL/GenBank/DDBJ databases">
        <title>Genomic Encyclopedia of Archaeal and Bacterial Type Strains, Phase II (KMG-II): from individual species to whole genera.</title>
        <authorList>
            <person name="Goeker M."/>
        </authorList>
    </citation>
    <scope>NUCLEOTIDE SEQUENCE [LARGE SCALE GENOMIC DNA]</scope>
    <source>
        <strain evidence="7 8">DSM 28823</strain>
    </source>
</reference>
<dbReference type="PANTHER" id="PTHR43133:SF46">
    <property type="entry name" value="RNA POLYMERASE SIGMA-70 FACTOR ECF SUBFAMILY"/>
    <property type="match status" value="1"/>
</dbReference>
<keyword evidence="2" id="KW-0805">Transcription regulation</keyword>
<evidence type="ECO:0000259" key="6">
    <source>
        <dbReference type="Pfam" id="PF08281"/>
    </source>
</evidence>
<dbReference type="OrthoDB" id="1056775at2"/>